<dbReference type="Gene3D" id="1.10.150.80">
    <property type="entry name" value="HRDC domain"/>
    <property type="match status" value="1"/>
</dbReference>
<proteinExistence type="predicted"/>
<protein>
    <recommendedName>
        <fullName evidence="2">3'-5' exonuclease domain-containing protein</fullName>
    </recommendedName>
</protein>
<dbReference type="EMBL" id="JAGKQM010000005">
    <property type="protein sequence ID" value="KAH0925586.1"/>
    <property type="molecule type" value="Genomic_DNA"/>
</dbReference>
<organism evidence="3 4">
    <name type="scientific">Brassica napus</name>
    <name type="common">Rape</name>
    <dbReference type="NCBI Taxonomy" id="3708"/>
    <lineage>
        <taxon>Eukaryota</taxon>
        <taxon>Viridiplantae</taxon>
        <taxon>Streptophyta</taxon>
        <taxon>Embryophyta</taxon>
        <taxon>Tracheophyta</taxon>
        <taxon>Spermatophyta</taxon>
        <taxon>Magnoliopsida</taxon>
        <taxon>eudicotyledons</taxon>
        <taxon>Gunneridae</taxon>
        <taxon>Pentapetalae</taxon>
        <taxon>rosids</taxon>
        <taxon>malvids</taxon>
        <taxon>Brassicales</taxon>
        <taxon>Brassicaceae</taxon>
        <taxon>Brassiceae</taxon>
        <taxon>Brassica</taxon>
    </lineage>
</organism>
<dbReference type="SMART" id="SM00474">
    <property type="entry name" value="35EXOc"/>
    <property type="match status" value="1"/>
</dbReference>
<dbReference type="PANTHER" id="PTHR12124">
    <property type="entry name" value="POLYMYOSITIS/SCLERODERMA AUTOANTIGEN-RELATED"/>
    <property type="match status" value="1"/>
</dbReference>
<feature type="compositionally biased region" description="Basic and acidic residues" evidence="1">
    <location>
        <begin position="966"/>
        <end position="980"/>
    </location>
</feature>
<feature type="non-terminal residue" evidence="3">
    <location>
        <position position="1"/>
    </location>
</feature>
<dbReference type="InterPro" id="IPR012337">
    <property type="entry name" value="RNaseH-like_sf"/>
</dbReference>
<dbReference type="Pfam" id="PF01612">
    <property type="entry name" value="DNA_pol_A_exo1"/>
    <property type="match status" value="1"/>
</dbReference>
<feature type="region of interest" description="Disordered" evidence="1">
    <location>
        <begin position="369"/>
        <end position="415"/>
    </location>
</feature>
<dbReference type="InterPro" id="IPR002562">
    <property type="entry name" value="3'-5'_exonuclease_dom"/>
</dbReference>
<dbReference type="CDD" id="cd06147">
    <property type="entry name" value="Rrp6p_like_exo"/>
    <property type="match status" value="1"/>
</dbReference>
<evidence type="ECO:0000313" key="3">
    <source>
        <dbReference type="EMBL" id="KAH0925586.1"/>
    </source>
</evidence>
<dbReference type="InterPro" id="IPR049559">
    <property type="entry name" value="Rrp6p-like_exo"/>
</dbReference>
<dbReference type="SUPFAM" id="SSF53098">
    <property type="entry name" value="Ribonuclease H-like"/>
    <property type="match status" value="1"/>
</dbReference>
<feature type="region of interest" description="Disordered" evidence="1">
    <location>
        <begin position="945"/>
        <end position="1007"/>
    </location>
</feature>
<dbReference type="InterPro" id="IPR045092">
    <property type="entry name" value="Rrp6-like"/>
</dbReference>
<dbReference type="InterPro" id="IPR010997">
    <property type="entry name" value="HRDC-like_sf"/>
</dbReference>
<name>A0ABQ8D8C3_BRANA</name>
<gene>
    <name evidence="3" type="ORF">HID58_017842</name>
</gene>
<reference evidence="3 4" key="1">
    <citation type="submission" date="2021-05" db="EMBL/GenBank/DDBJ databases">
        <title>Genome Assembly of Synthetic Allotetraploid Brassica napus Reveals Homoeologous Exchanges between Subgenomes.</title>
        <authorList>
            <person name="Davis J.T."/>
        </authorList>
    </citation>
    <scope>NUCLEOTIDE SEQUENCE [LARGE SCALE GENOMIC DNA]</scope>
    <source>
        <strain evidence="4">cv. Da-Ae</strain>
        <tissue evidence="3">Seedling</tissue>
    </source>
</reference>
<accession>A0ABQ8D8C3</accession>
<evidence type="ECO:0000259" key="2">
    <source>
        <dbReference type="SMART" id="SM00474"/>
    </source>
</evidence>
<feature type="compositionally biased region" description="Polar residues" evidence="1">
    <location>
        <begin position="375"/>
        <end position="391"/>
    </location>
</feature>
<feature type="compositionally biased region" description="Polar residues" evidence="1">
    <location>
        <begin position="947"/>
        <end position="964"/>
    </location>
</feature>
<dbReference type="Proteomes" id="UP000824890">
    <property type="component" value="Unassembled WGS sequence"/>
</dbReference>
<dbReference type="InterPro" id="IPR036397">
    <property type="entry name" value="RNaseH_sf"/>
</dbReference>
<evidence type="ECO:0000256" key="1">
    <source>
        <dbReference type="SAM" id="MobiDB-lite"/>
    </source>
</evidence>
<dbReference type="Gene3D" id="3.30.420.10">
    <property type="entry name" value="Ribonuclease H-like superfamily/Ribonuclease H"/>
    <property type="match status" value="1"/>
</dbReference>
<feature type="domain" description="3'-5' exonuclease" evidence="2">
    <location>
        <begin position="162"/>
        <end position="330"/>
    </location>
</feature>
<dbReference type="SUPFAM" id="SSF47819">
    <property type="entry name" value="HRDC-like"/>
    <property type="match status" value="1"/>
</dbReference>
<feature type="compositionally biased region" description="Polar residues" evidence="1">
    <location>
        <begin position="995"/>
        <end position="1004"/>
    </location>
</feature>
<evidence type="ECO:0000313" key="4">
    <source>
        <dbReference type="Proteomes" id="UP000824890"/>
    </source>
</evidence>
<keyword evidence="4" id="KW-1185">Reference proteome</keyword>
<dbReference type="PANTHER" id="PTHR12124:SF68">
    <property type="entry name" value="PROTEIN RRP6-LIKE 3"/>
    <property type="match status" value="1"/>
</dbReference>
<sequence>LNVHLPPLSDNERLKVQKGFKTELVCSKQTVTNSLRFEDTCMEVNEKVKIVITVASLVAATVLLVAEYRRRRHGRKQTSSPSSCYLHSETKPQFGFKRVLADNSYSGFKHMKKLDDVFSSSIEKPNNSHPYETEIAVLLENPRLDEVEFLRGECSLEMSGSYVWVETEYELKKLAETLAKEKVFGVDTEQHSLRSFLGFTALVQISTEEEDFLVDTIALHDAMSILRPVFSNPDICKVFHGADNDVLWLQRDFHIYVVNMFDTAKACEVLSKPQRSLAYLLETVCGVATNKLLQREDWRQRPLSEEMVQYARTDAHYLLYIADRLTAELTQRGTVSGACKGTMCMERLNASVSSSSSVPFQSLAPMVISPPSLPTPMTQRLQLQPGSSPRRTSLLRDLNPRPPPEPPDPPDRVPPHRCCSVFLRSSPNFMSIGTPVVLSGLKVSSTVLFSWESQTIKLVAFHARCITLAGPLPLRFRSVSQTLRSVHLNLSSSVVLRLEDPCHQPPQIYLLSQLLASDVGGNPLRRPALSHMFLNLATDVGGNPLRRPVLSHQKLARIHDESTRYVLSDQAIIALACKNPTTAEEVHHSIAQADLATESSPSLSLSNQSPSDVICSHLNDIYQMTRDNKLPKLDALLPLVLEKCLGTDGTCPVSVFNYSLLINFKTKLAVHSAPKQNEHKKNCKEFTRKSSRDLFVKKFSCKAPVYHNCRIYANDGRLLCYCDRKKLEWYMNRGLAKLVEDEPPAIMLLFEPKGRPEDEGNDFYIQTKKNICVGCGEGNHYLRYRIIPSCYRVHFPEHLKSHRSHDIVLLCVDCHEVAHAAAERYKKQVASEFGIPLFVRRVVDSKEAASSVECDESRGDVKDVGVSPLHLRTAAMALLRHGNRMPSSRREELLQTVKMYYGGRDISEEDLERALLIGLSPHERRKLERKKGVPLKYSAEVAHMNKQENSSNDTDANSFVSSSVGEHGEEAPGDSEKYMNEESSIVADDSGGDGNTSHQQNSKLSLLGHGPHGKQVVEYLLREHGEDGVRDFCQRWRQVFVDTVHPRHLPGGWNVSHSCLLYSFVNLCTLFTLTIWSFDLTLETIAYDLALPISKK</sequence>
<dbReference type="InterPro" id="IPR044876">
    <property type="entry name" value="HRDC_dom_sf"/>
</dbReference>
<comment type="caution">
    <text evidence="3">The sequence shown here is derived from an EMBL/GenBank/DDBJ whole genome shotgun (WGS) entry which is preliminary data.</text>
</comment>